<dbReference type="EMBL" id="JAKVTW010000001">
    <property type="protein sequence ID" value="MCH4810047.1"/>
    <property type="molecule type" value="Genomic_DNA"/>
</dbReference>
<keyword evidence="5" id="KW-1185">Reference proteome</keyword>
<dbReference type="InterPro" id="IPR029058">
    <property type="entry name" value="AB_hydrolase_fold"/>
</dbReference>
<dbReference type="PANTHER" id="PTHR23024">
    <property type="entry name" value="ARYLACETAMIDE DEACETYLASE"/>
    <property type="match status" value="1"/>
</dbReference>
<dbReference type="RefSeq" id="WP_240716359.1">
    <property type="nucleotide sequence ID" value="NZ_JAKVTW010000001.1"/>
</dbReference>
<evidence type="ECO:0000259" key="3">
    <source>
        <dbReference type="Pfam" id="PF07859"/>
    </source>
</evidence>
<dbReference type="InterPro" id="IPR013094">
    <property type="entry name" value="AB_hydrolase_3"/>
</dbReference>
<evidence type="ECO:0000313" key="5">
    <source>
        <dbReference type="Proteomes" id="UP001320609"/>
    </source>
</evidence>
<gene>
    <name evidence="4" type="ORF">MLE19_01765</name>
</gene>
<comment type="similarity">
    <text evidence="1">Belongs to the 'GDXG' lipolytic enzyme family.</text>
</comment>
<evidence type="ECO:0000313" key="4">
    <source>
        <dbReference type="EMBL" id="MCH4810047.1"/>
    </source>
</evidence>
<dbReference type="Gene3D" id="3.40.50.1820">
    <property type="entry name" value="alpha/beta hydrolase"/>
    <property type="match status" value="1"/>
</dbReference>
<feature type="domain" description="Alpha/beta hydrolase fold-3" evidence="3">
    <location>
        <begin position="69"/>
        <end position="246"/>
    </location>
</feature>
<sequence length="273" mass="29421">MNVDVFIHRFSAGLAVMEELPLPQARRAYDTLCRTFAPPDPTGMRIENSVLDGVGVRRFIPQQRASGCVLFIHGGGFTIGSNESHHGPAASLAQALECEVVSVNYRLAPEVGYPAMLADCRTVLEASQPIALVGDSAGGRLAIDLAHPLRDAPPLGLIYPTVGELSPACLGEDAPLLSRNDVLSIREQYPEIIATQRDRSPPAASIEVLTVEHDPLTLPIDTAIALWQQAGASIGYCCAPHMVHGALHAHTQLPEMSAAWQDFCHTLKQRLKE</sequence>
<organism evidence="4 5">
    <name type="scientific">Vreelandella neptunia</name>
    <dbReference type="NCBI Taxonomy" id="115551"/>
    <lineage>
        <taxon>Bacteria</taxon>
        <taxon>Pseudomonadati</taxon>
        <taxon>Pseudomonadota</taxon>
        <taxon>Gammaproteobacteria</taxon>
        <taxon>Oceanospirillales</taxon>
        <taxon>Halomonadaceae</taxon>
        <taxon>Vreelandella</taxon>
    </lineage>
</organism>
<dbReference type="PROSITE" id="PS01173">
    <property type="entry name" value="LIPASE_GDXG_HIS"/>
    <property type="match status" value="1"/>
</dbReference>
<dbReference type="InterPro" id="IPR050466">
    <property type="entry name" value="Carboxylest/Gibb_receptor"/>
</dbReference>
<evidence type="ECO:0000256" key="2">
    <source>
        <dbReference type="ARBA" id="ARBA00022801"/>
    </source>
</evidence>
<dbReference type="PANTHER" id="PTHR23024:SF24">
    <property type="entry name" value="ALPHA_BETA HYDROLASE FOLD-3 DOMAIN-CONTAINING PROTEIN"/>
    <property type="match status" value="1"/>
</dbReference>
<keyword evidence="2 4" id="KW-0378">Hydrolase</keyword>
<comment type="caution">
    <text evidence="4">The sequence shown here is derived from an EMBL/GenBank/DDBJ whole genome shotgun (WGS) entry which is preliminary data.</text>
</comment>
<accession>A0ABS9S1Q3</accession>
<dbReference type="SUPFAM" id="SSF53474">
    <property type="entry name" value="alpha/beta-Hydrolases"/>
    <property type="match status" value="1"/>
</dbReference>
<dbReference type="GO" id="GO:0016787">
    <property type="term" value="F:hydrolase activity"/>
    <property type="evidence" value="ECO:0007669"/>
    <property type="project" value="UniProtKB-KW"/>
</dbReference>
<dbReference type="InterPro" id="IPR002168">
    <property type="entry name" value="Lipase_GDXG_HIS_AS"/>
</dbReference>
<name>A0ABS9S1Q3_9GAMM</name>
<evidence type="ECO:0000256" key="1">
    <source>
        <dbReference type="ARBA" id="ARBA00010515"/>
    </source>
</evidence>
<dbReference type="Proteomes" id="UP001320609">
    <property type="component" value="Unassembled WGS sequence"/>
</dbReference>
<dbReference type="Pfam" id="PF07859">
    <property type="entry name" value="Abhydrolase_3"/>
    <property type="match status" value="1"/>
</dbReference>
<protein>
    <submittedName>
        <fullName evidence="4">Alpha/beta hydrolase</fullName>
    </submittedName>
</protein>
<proteinExistence type="inferred from homology"/>
<reference evidence="4 5" key="1">
    <citation type="submission" date="2022-03" db="EMBL/GenBank/DDBJ databases">
        <title>Genomic signatures underlying metal tolerance in selected Arctic bacterial isolates.</title>
        <authorList>
            <person name="Thomas F.A."/>
            <person name="Venkatachalam S."/>
            <person name="Krishnan K.P."/>
        </authorList>
    </citation>
    <scope>NUCLEOTIDE SEQUENCE [LARGE SCALE GENOMIC DNA]</scope>
    <source>
        <strain evidence="4 5">HM116</strain>
    </source>
</reference>